<sequence length="226" mass="25206">MAGKEHGLGVQETRLTPDLLLRAYAAGVFPMSEGRDDPKVFWVDPNHRGILPLDGFHLSRSLRRTILRKPFDLSLDMAFEDVVRGCADRDETWINDTIFRGYFALHRLGHAHSIEAWEGDELVGGVYGVSLGRAFFGESMFSTRTDASKVALATLVAHLRATGYRLFDTQFLTDHLVRLGADEVSRARYHQLLDAALEGGNAEILSRPLPDAQSVVQLLTQTSNRE</sequence>
<dbReference type="GO" id="GO:0030163">
    <property type="term" value="P:protein catabolic process"/>
    <property type="evidence" value="ECO:0007669"/>
    <property type="project" value="UniProtKB-UniRule"/>
</dbReference>
<reference evidence="5 6" key="1">
    <citation type="submission" date="2019-08" db="EMBL/GenBank/DDBJ databases">
        <title>Identification of a novel species of the genus Boseongicola.</title>
        <authorList>
            <person name="Zhang X.-Q."/>
        </authorList>
    </citation>
    <scope>NUCLEOTIDE SEQUENCE [LARGE SCALE GENOMIC DNA]</scope>
    <source>
        <strain evidence="5 6">HY14</strain>
    </source>
</reference>
<comment type="catalytic activity">
    <reaction evidence="4">
        <text>N-terminal L-arginyl-[protein] + L-leucyl-tRNA(Leu) = N-terminal L-leucyl-L-arginyl-[protein] + tRNA(Leu) + H(+)</text>
        <dbReference type="Rhea" id="RHEA:50416"/>
        <dbReference type="Rhea" id="RHEA-COMP:9613"/>
        <dbReference type="Rhea" id="RHEA-COMP:9622"/>
        <dbReference type="Rhea" id="RHEA-COMP:12672"/>
        <dbReference type="Rhea" id="RHEA-COMP:12673"/>
        <dbReference type="ChEBI" id="CHEBI:15378"/>
        <dbReference type="ChEBI" id="CHEBI:64719"/>
        <dbReference type="ChEBI" id="CHEBI:78442"/>
        <dbReference type="ChEBI" id="CHEBI:78494"/>
        <dbReference type="ChEBI" id="CHEBI:133044"/>
        <dbReference type="EC" id="2.3.2.6"/>
    </reaction>
</comment>
<dbReference type="GO" id="GO:0008914">
    <property type="term" value="F:leucyl-tRNA--protein transferase activity"/>
    <property type="evidence" value="ECO:0007669"/>
    <property type="project" value="UniProtKB-UniRule"/>
</dbReference>
<dbReference type="PANTHER" id="PTHR30098:SF2">
    <property type="entry name" value="LEUCYL_PHENYLALANYL-TRNA--PROTEIN TRANSFERASE"/>
    <property type="match status" value="1"/>
</dbReference>
<dbReference type="InterPro" id="IPR016181">
    <property type="entry name" value="Acyl_CoA_acyltransferase"/>
</dbReference>
<evidence type="ECO:0000313" key="6">
    <source>
        <dbReference type="Proteomes" id="UP000322080"/>
    </source>
</evidence>
<dbReference type="EC" id="2.3.2.6" evidence="4"/>
<organism evidence="5 6">
    <name type="scientific">Maritimibacter fusiformis</name>
    <dbReference type="NCBI Taxonomy" id="2603819"/>
    <lineage>
        <taxon>Bacteria</taxon>
        <taxon>Pseudomonadati</taxon>
        <taxon>Pseudomonadota</taxon>
        <taxon>Alphaproteobacteria</taxon>
        <taxon>Rhodobacterales</taxon>
        <taxon>Roseobacteraceae</taxon>
        <taxon>Maritimibacter</taxon>
    </lineage>
</organism>
<dbReference type="EMBL" id="VSIY01000004">
    <property type="protein sequence ID" value="TYB82482.1"/>
    <property type="molecule type" value="Genomic_DNA"/>
</dbReference>
<evidence type="ECO:0000256" key="3">
    <source>
        <dbReference type="ARBA" id="ARBA00023315"/>
    </source>
</evidence>
<keyword evidence="2 4" id="KW-0808">Transferase</keyword>
<dbReference type="NCBIfam" id="TIGR00667">
    <property type="entry name" value="aat"/>
    <property type="match status" value="1"/>
</dbReference>
<evidence type="ECO:0000256" key="4">
    <source>
        <dbReference type="HAMAP-Rule" id="MF_00688"/>
    </source>
</evidence>
<dbReference type="Gene3D" id="3.40.630.70">
    <property type="entry name" value="Leucyl/phenylalanyl-tRNA-protein transferase, C-terminal domain"/>
    <property type="match status" value="1"/>
</dbReference>
<dbReference type="InterPro" id="IPR004616">
    <property type="entry name" value="Leu/Phe-tRNA_Trfase"/>
</dbReference>
<gene>
    <name evidence="4" type="primary">aat</name>
    <name evidence="5" type="ORF">FVF75_07140</name>
</gene>
<evidence type="ECO:0000256" key="2">
    <source>
        <dbReference type="ARBA" id="ARBA00022679"/>
    </source>
</evidence>
<proteinExistence type="inferred from homology"/>
<keyword evidence="3 4" id="KW-0012">Acyltransferase</keyword>
<dbReference type="HAMAP" id="MF_00688">
    <property type="entry name" value="Leu_Phe_trans"/>
    <property type="match status" value="1"/>
</dbReference>
<comment type="catalytic activity">
    <reaction evidence="4">
        <text>N-terminal L-lysyl-[protein] + L-leucyl-tRNA(Leu) = N-terminal L-leucyl-L-lysyl-[protein] + tRNA(Leu) + H(+)</text>
        <dbReference type="Rhea" id="RHEA:12340"/>
        <dbReference type="Rhea" id="RHEA-COMP:9613"/>
        <dbReference type="Rhea" id="RHEA-COMP:9622"/>
        <dbReference type="Rhea" id="RHEA-COMP:12670"/>
        <dbReference type="Rhea" id="RHEA-COMP:12671"/>
        <dbReference type="ChEBI" id="CHEBI:15378"/>
        <dbReference type="ChEBI" id="CHEBI:65249"/>
        <dbReference type="ChEBI" id="CHEBI:78442"/>
        <dbReference type="ChEBI" id="CHEBI:78494"/>
        <dbReference type="ChEBI" id="CHEBI:133043"/>
        <dbReference type="EC" id="2.3.2.6"/>
    </reaction>
</comment>
<dbReference type="SUPFAM" id="SSF55729">
    <property type="entry name" value="Acyl-CoA N-acyltransferases (Nat)"/>
    <property type="match status" value="1"/>
</dbReference>
<keyword evidence="1 4" id="KW-0963">Cytoplasm</keyword>
<accession>A0A5D0RLU0</accession>
<comment type="caution">
    <text evidence="5">The sequence shown here is derived from an EMBL/GenBank/DDBJ whole genome shotgun (WGS) entry which is preliminary data.</text>
</comment>
<dbReference type="InterPro" id="IPR042203">
    <property type="entry name" value="Leu/Phe-tRNA_Trfase_C"/>
</dbReference>
<comment type="function">
    <text evidence="4">Functions in the N-end rule pathway of protein degradation where it conjugates Leu, Phe and, less efficiently, Met from aminoacyl-tRNAs to the N-termini of proteins containing an N-terminal arginine or lysine.</text>
</comment>
<comment type="catalytic activity">
    <reaction evidence="4">
        <text>L-phenylalanyl-tRNA(Phe) + an N-terminal L-alpha-aminoacyl-[protein] = an N-terminal L-phenylalanyl-L-alpha-aminoacyl-[protein] + tRNA(Phe)</text>
        <dbReference type="Rhea" id="RHEA:43632"/>
        <dbReference type="Rhea" id="RHEA-COMP:9668"/>
        <dbReference type="Rhea" id="RHEA-COMP:9699"/>
        <dbReference type="Rhea" id="RHEA-COMP:10636"/>
        <dbReference type="Rhea" id="RHEA-COMP:10637"/>
        <dbReference type="ChEBI" id="CHEBI:78442"/>
        <dbReference type="ChEBI" id="CHEBI:78531"/>
        <dbReference type="ChEBI" id="CHEBI:78597"/>
        <dbReference type="ChEBI" id="CHEBI:83561"/>
        <dbReference type="EC" id="2.3.2.6"/>
    </reaction>
</comment>
<dbReference type="AlphaFoldDB" id="A0A5D0RLU0"/>
<comment type="subcellular location">
    <subcellularLocation>
        <location evidence="4">Cytoplasm</location>
    </subcellularLocation>
</comment>
<dbReference type="Proteomes" id="UP000322080">
    <property type="component" value="Unassembled WGS sequence"/>
</dbReference>
<name>A0A5D0RLU0_9RHOB</name>
<keyword evidence="6" id="KW-1185">Reference proteome</keyword>
<dbReference type="FunFam" id="3.40.630.70:FF:000001">
    <property type="entry name" value="Leucyl/phenylalanyl-tRNA--protein transferase"/>
    <property type="match status" value="1"/>
</dbReference>
<evidence type="ECO:0000256" key="1">
    <source>
        <dbReference type="ARBA" id="ARBA00022490"/>
    </source>
</evidence>
<dbReference type="Pfam" id="PF03588">
    <property type="entry name" value="Leu_Phe_trans"/>
    <property type="match status" value="1"/>
</dbReference>
<dbReference type="PANTHER" id="PTHR30098">
    <property type="entry name" value="LEUCYL/PHENYLALANYL-TRNA--PROTEIN TRANSFERASE"/>
    <property type="match status" value="1"/>
</dbReference>
<dbReference type="GO" id="GO:0005737">
    <property type="term" value="C:cytoplasm"/>
    <property type="evidence" value="ECO:0007669"/>
    <property type="project" value="UniProtKB-SubCell"/>
</dbReference>
<comment type="similarity">
    <text evidence="4">Belongs to the L/F-transferase family.</text>
</comment>
<evidence type="ECO:0000313" key="5">
    <source>
        <dbReference type="EMBL" id="TYB82482.1"/>
    </source>
</evidence>
<protein>
    <recommendedName>
        <fullName evidence="4">Leucyl/phenylalanyl-tRNA--protein transferase</fullName>
        <ecNumber evidence="4">2.3.2.6</ecNumber>
    </recommendedName>
    <alternativeName>
        <fullName evidence="4">L/F-transferase</fullName>
    </alternativeName>
    <alternativeName>
        <fullName evidence="4">Leucyltransferase</fullName>
    </alternativeName>
    <alternativeName>
        <fullName evidence="4">Phenyalanyltransferase</fullName>
    </alternativeName>
</protein>